<dbReference type="InterPro" id="IPR036388">
    <property type="entry name" value="WH-like_DNA-bd_sf"/>
</dbReference>
<dbReference type="InterPro" id="IPR011991">
    <property type="entry name" value="ArsR-like_HTH"/>
</dbReference>
<feature type="domain" description="HTH arsR-type" evidence="2">
    <location>
        <begin position="10"/>
        <end position="91"/>
    </location>
</feature>
<dbReference type="KEGG" id="spri:SPRI_4859"/>
<organism evidence="3">
    <name type="scientific">Streptomyces pristinaespiralis</name>
    <dbReference type="NCBI Taxonomy" id="38300"/>
    <lineage>
        <taxon>Bacteria</taxon>
        <taxon>Bacillati</taxon>
        <taxon>Actinomycetota</taxon>
        <taxon>Actinomycetes</taxon>
        <taxon>Kitasatosporales</taxon>
        <taxon>Streptomycetaceae</taxon>
        <taxon>Streptomyces</taxon>
    </lineage>
</organism>
<sequence length="400" mass="41544">MAGTTPGTPRVLRAMNDRAALDLLLEHGPLSRTRIGKLTGLSKPTASQLLARLEAAGLVVVTGTTEGRPGPSAQLYAINGNVAHAAGLDVTPERIRAAVADVTGATVGEFELPTPGRRADRVVRQVTDALEGAVKAAGLTRTDVQRLVIGTPGAFDPSTGRLRYASHLPGWHSPTLRYELAAALPMPVEYENDVNLAAVAEQRLGAAHGHENFVLLWNEEGLGAAVVIGGRLHRGFTGGAGEVGFLPVPGTPLVRQVTKANSGGFQELAGAQALPRLARELGLEDIGSGPHAEVATALVARAAENDSGPYGQLLDAFATGLATGLASMVAVLDPELVVLSGEVIAAGGEPLRTRVQAELTELAASRPRLVLGAVRRHPVLRGALESALATTRDEVFDTSR</sequence>
<evidence type="ECO:0000259" key="2">
    <source>
        <dbReference type="SMART" id="SM00418"/>
    </source>
</evidence>
<dbReference type="STRING" id="38300.SPRI_4859"/>
<dbReference type="Gene3D" id="3.30.420.40">
    <property type="match status" value="2"/>
</dbReference>
<dbReference type="RefSeq" id="WP_053557302.1">
    <property type="nucleotide sequence ID" value="NZ_CP011340.1"/>
</dbReference>
<dbReference type="CDD" id="cd00090">
    <property type="entry name" value="HTH_ARSR"/>
    <property type="match status" value="1"/>
</dbReference>
<dbReference type="InterPro" id="IPR043129">
    <property type="entry name" value="ATPase_NBD"/>
</dbReference>
<dbReference type="EMBL" id="CP011340">
    <property type="protein sequence ID" value="ALC23165.1"/>
    <property type="molecule type" value="Genomic_DNA"/>
</dbReference>
<dbReference type="PATRIC" id="fig|38300.4.peg.5095"/>
<dbReference type="Pfam" id="PF00480">
    <property type="entry name" value="ROK"/>
    <property type="match status" value="1"/>
</dbReference>
<reference evidence="3 4" key="1">
    <citation type="submission" date="2015-08" db="EMBL/GenBank/DDBJ databases">
        <title>Genome sequence of the pristinamycin over-producing bacterium Streptomyces pristinaespiralis HCCB10218.</title>
        <authorList>
            <person name="Tian J."/>
            <person name="Yang J."/>
            <person name="Li L."/>
            <person name="Ruan L."/>
            <person name="Wei W."/>
            <person name="Zheng G."/>
            <person name="Wei Z."/>
            <person name="Yang S."/>
            <person name="Ge M."/>
            <person name="Jiang W."/>
            <person name="Lu Y."/>
        </authorList>
    </citation>
    <scope>NUCLEOTIDE SEQUENCE [LARGE SCALE GENOMIC DNA]</scope>
    <source>
        <strain evidence="3 4">HCCB 10218</strain>
    </source>
</reference>
<protein>
    <submittedName>
        <fullName evidence="3">ROK family transcriptional regulator</fullName>
    </submittedName>
</protein>
<dbReference type="PANTHER" id="PTHR18964:SF149">
    <property type="entry name" value="BIFUNCTIONAL UDP-N-ACETYLGLUCOSAMINE 2-EPIMERASE_N-ACETYLMANNOSAMINE KINASE"/>
    <property type="match status" value="1"/>
</dbReference>
<dbReference type="SUPFAM" id="SSF53067">
    <property type="entry name" value="Actin-like ATPase domain"/>
    <property type="match status" value="1"/>
</dbReference>
<dbReference type="SUPFAM" id="SSF46785">
    <property type="entry name" value="Winged helix' DNA-binding domain"/>
    <property type="match status" value="1"/>
</dbReference>
<dbReference type="InterPro" id="IPR000835">
    <property type="entry name" value="HTH_MarR-typ"/>
</dbReference>
<accession>A0A0M4DD19</accession>
<name>A0A0M4DD19_STRPR</name>
<dbReference type="InterPro" id="IPR000600">
    <property type="entry name" value="ROK"/>
</dbReference>
<evidence type="ECO:0000313" key="3">
    <source>
        <dbReference type="EMBL" id="ALC23165.1"/>
    </source>
</evidence>
<dbReference type="InterPro" id="IPR036390">
    <property type="entry name" value="WH_DNA-bd_sf"/>
</dbReference>
<proteinExistence type="inferred from homology"/>
<dbReference type="CDD" id="cd23763">
    <property type="entry name" value="ASKHA_ATPase_ROK"/>
    <property type="match status" value="1"/>
</dbReference>
<comment type="similarity">
    <text evidence="1">Belongs to the ROK (NagC/XylR) family.</text>
</comment>
<dbReference type="OrthoDB" id="3523179at2"/>
<evidence type="ECO:0000256" key="1">
    <source>
        <dbReference type="ARBA" id="ARBA00006479"/>
    </source>
</evidence>
<dbReference type="GO" id="GO:0003700">
    <property type="term" value="F:DNA-binding transcription factor activity"/>
    <property type="evidence" value="ECO:0007669"/>
    <property type="project" value="InterPro"/>
</dbReference>
<dbReference type="PANTHER" id="PTHR18964">
    <property type="entry name" value="ROK (REPRESSOR, ORF, KINASE) FAMILY"/>
    <property type="match status" value="1"/>
</dbReference>
<dbReference type="Proteomes" id="UP000060513">
    <property type="component" value="Chromosome"/>
</dbReference>
<dbReference type="SMART" id="SM00418">
    <property type="entry name" value="HTH_ARSR"/>
    <property type="match status" value="1"/>
</dbReference>
<dbReference type="InterPro" id="IPR001845">
    <property type="entry name" value="HTH_ArsR_DNA-bd_dom"/>
</dbReference>
<gene>
    <name evidence="3" type="ORF">SPRI_4859</name>
</gene>
<dbReference type="Gene3D" id="1.10.10.10">
    <property type="entry name" value="Winged helix-like DNA-binding domain superfamily/Winged helix DNA-binding domain"/>
    <property type="match status" value="1"/>
</dbReference>
<dbReference type="Pfam" id="PF12802">
    <property type="entry name" value="MarR_2"/>
    <property type="match status" value="1"/>
</dbReference>
<dbReference type="AlphaFoldDB" id="A0A0M4DD19"/>
<evidence type="ECO:0000313" key="4">
    <source>
        <dbReference type="Proteomes" id="UP000060513"/>
    </source>
</evidence>